<evidence type="ECO:0000313" key="2">
    <source>
        <dbReference type="EMBL" id="AMG73219.1"/>
    </source>
</evidence>
<dbReference type="Pfam" id="PF12802">
    <property type="entry name" value="MarR_2"/>
    <property type="match status" value="1"/>
</dbReference>
<dbReference type="RefSeq" id="WP_237233739.1">
    <property type="nucleotide sequence ID" value="NZ_CP012199.1"/>
</dbReference>
<dbReference type="KEGG" id="sgi:SGRAN_0825"/>
<organism evidence="2 3">
    <name type="scientific">Sphingopyxis granuli</name>
    <dbReference type="NCBI Taxonomy" id="267128"/>
    <lineage>
        <taxon>Bacteria</taxon>
        <taxon>Pseudomonadati</taxon>
        <taxon>Pseudomonadota</taxon>
        <taxon>Alphaproteobacteria</taxon>
        <taxon>Sphingomonadales</taxon>
        <taxon>Sphingomonadaceae</taxon>
        <taxon>Sphingopyxis</taxon>
    </lineage>
</organism>
<dbReference type="InterPro" id="IPR036390">
    <property type="entry name" value="WH_DNA-bd_sf"/>
</dbReference>
<sequence length="165" mass="17990">MTAPAAIREKHDGAMGAHGNVRLWLRLLTCATVIEKRIKRRFADRFGVTLPRFDVMAALDRHPEGMTMGQLSQALLVSNGNVTGVVQTLARDRYVSIAPSPTDGRASIVRLTQQGRECFAGLADAHHDWIDAMLAGLSRDQRTALYDLLGALKHSLAADTGKEEA</sequence>
<dbReference type="GO" id="GO:0006950">
    <property type="term" value="P:response to stress"/>
    <property type="evidence" value="ECO:0007669"/>
    <property type="project" value="TreeGrafter"/>
</dbReference>
<proteinExistence type="predicted"/>
<protein>
    <submittedName>
        <fullName evidence="2">MarR family transcriptional regulator</fullName>
        <ecNumber evidence="2">4.2.1.17</ecNumber>
    </submittedName>
</protein>
<dbReference type="SMART" id="SM00347">
    <property type="entry name" value="HTH_MARR"/>
    <property type="match status" value="1"/>
</dbReference>
<accession>A0AA86GJ80</accession>
<dbReference type="GO" id="GO:0003700">
    <property type="term" value="F:DNA-binding transcription factor activity"/>
    <property type="evidence" value="ECO:0007669"/>
    <property type="project" value="InterPro"/>
</dbReference>
<dbReference type="Proteomes" id="UP000058599">
    <property type="component" value="Chromosome"/>
</dbReference>
<gene>
    <name evidence="2" type="ORF">SGRAN_0825</name>
</gene>
<reference evidence="2 3" key="1">
    <citation type="journal article" date="2016" name="BMC Genomics">
        <title>Genomic analysis of the nitrate-respiring Sphingopyxis granuli (formerly Sphingomonas macrogoltabida) strain TFA.</title>
        <authorList>
            <person name="Garcia-Romero I."/>
            <person name="Perez-Pulido A.J."/>
            <person name="Gonzalez-Flores Y.E."/>
            <person name="Reyes-Ramirez F."/>
            <person name="Santero E."/>
            <person name="Floriano B."/>
        </authorList>
    </citation>
    <scope>NUCLEOTIDE SEQUENCE [LARGE SCALE GENOMIC DNA]</scope>
    <source>
        <strain evidence="2 3">TFA</strain>
    </source>
</reference>
<dbReference type="InterPro" id="IPR000835">
    <property type="entry name" value="HTH_MarR-typ"/>
</dbReference>
<evidence type="ECO:0000259" key="1">
    <source>
        <dbReference type="PROSITE" id="PS50995"/>
    </source>
</evidence>
<dbReference type="Gene3D" id="1.10.10.10">
    <property type="entry name" value="Winged helix-like DNA-binding domain superfamily/Winged helix DNA-binding domain"/>
    <property type="match status" value="1"/>
</dbReference>
<evidence type="ECO:0000313" key="3">
    <source>
        <dbReference type="Proteomes" id="UP000058599"/>
    </source>
</evidence>
<dbReference type="EC" id="4.2.1.17" evidence="2"/>
<keyword evidence="3" id="KW-1185">Reference proteome</keyword>
<dbReference type="EMBL" id="CP012199">
    <property type="protein sequence ID" value="AMG73219.1"/>
    <property type="molecule type" value="Genomic_DNA"/>
</dbReference>
<dbReference type="GO" id="GO:0004300">
    <property type="term" value="F:enoyl-CoA hydratase activity"/>
    <property type="evidence" value="ECO:0007669"/>
    <property type="project" value="UniProtKB-EC"/>
</dbReference>
<name>A0AA86GJ80_9SPHN</name>
<dbReference type="InterPro" id="IPR036388">
    <property type="entry name" value="WH-like_DNA-bd_sf"/>
</dbReference>
<dbReference type="SUPFAM" id="SSF46785">
    <property type="entry name" value="Winged helix' DNA-binding domain"/>
    <property type="match status" value="1"/>
</dbReference>
<dbReference type="PRINTS" id="PR00598">
    <property type="entry name" value="HTHMARR"/>
</dbReference>
<dbReference type="InterPro" id="IPR039422">
    <property type="entry name" value="MarR/SlyA-like"/>
</dbReference>
<dbReference type="PANTHER" id="PTHR33164:SF43">
    <property type="entry name" value="HTH-TYPE TRANSCRIPTIONAL REPRESSOR YETL"/>
    <property type="match status" value="1"/>
</dbReference>
<feature type="domain" description="HTH marR-type" evidence="1">
    <location>
        <begin position="20"/>
        <end position="154"/>
    </location>
</feature>
<dbReference type="AlphaFoldDB" id="A0AA86GJ80"/>
<dbReference type="PANTHER" id="PTHR33164">
    <property type="entry name" value="TRANSCRIPTIONAL REGULATOR, MARR FAMILY"/>
    <property type="match status" value="1"/>
</dbReference>
<dbReference type="PROSITE" id="PS50995">
    <property type="entry name" value="HTH_MARR_2"/>
    <property type="match status" value="1"/>
</dbReference>
<keyword evidence="2" id="KW-0456">Lyase</keyword>